<evidence type="ECO:0000313" key="4">
    <source>
        <dbReference type="Proteomes" id="UP000683429"/>
    </source>
</evidence>
<dbReference type="EMBL" id="CP076607">
    <property type="protein sequence ID" value="QWU14404.1"/>
    <property type="molecule type" value="Genomic_DNA"/>
</dbReference>
<dbReference type="EMBL" id="FODH01000001">
    <property type="protein sequence ID" value="SEN49769.1"/>
    <property type="molecule type" value="Genomic_DNA"/>
</dbReference>
<dbReference type="RefSeq" id="WP_175491769.1">
    <property type="nucleotide sequence ID" value="NZ_CP076607.1"/>
</dbReference>
<sequence>MNNKTIKLVKRDGSLIIKTSGDNLKVLELCTCCMHDVVSYQGNTVEIVVSA</sequence>
<evidence type="ECO:0000313" key="2">
    <source>
        <dbReference type="EMBL" id="SEN49769.1"/>
    </source>
</evidence>
<reference evidence="1 4" key="2">
    <citation type="submission" date="2021-06" db="EMBL/GenBank/DDBJ databases">
        <title>Whole genome sequence of Paenibacillus sophorae DSM23020 for comparative genomics.</title>
        <authorList>
            <person name="Kim M.-J."/>
            <person name="Lee G."/>
            <person name="Shin J.-H."/>
        </authorList>
    </citation>
    <scope>NUCLEOTIDE SEQUENCE [LARGE SCALE GENOMIC DNA]</scope>
    <source>
        <strain evidence="1 4">DSM 23020</strain>
    </source>
</reference>
<evidence type="ECO:0000313" key="1">
    <source>
        <dbReference type="EMBL" id="QWU14404.1"/>
    </source>
</evidence>
<accession>A0A1H8H178</accession>
<organism evidence="2 3">
    <name type="scientific">Paenibacillus sophorae</name>
    <dbReference type="NCBI Taxonomy" id="1333845"/>
    <lineage>
        <taxon>Bacteria</taxon>
        <taxon>Bacillati</taxon>
        <taxon>Bacillota</taxon>
        <taxon>Bacilli</taxon>
        <taxon>Bacillales</taxon>
        <taxon>Paenibacillaceae</taxon>
        <taxon>Paenibacillus</taxon>
    </lineage>
</organism>
<reference evidence="2 3" key="1">
    <citation type="submission" date="2016-10" db="EMBL/GenBank/DDBJ databases">
        <authorList>
            <person name="de Groot N.N."/>
        </authorList>
    </citation>
    <scope>NUCLEOTIDE SEQUENCE [LARGE SCALE GENOMIC DNA]</scope>
    <source>
        <strain evidence="2 3">CGMCC 1.10238</strain>
    </source>
</reference>
<gene>
    <name evidence="1" type="ORF">KP014_21080</name>
    <name evidence="2" type="ORF">SAMN04487895_101714</name>
</gene>
<proteinExistence type="predicted"/>
<dbReference type="Proteomes" id="UP000198809">
    <property type="component" value="Unassembled WGS sequence"/>
</dbReference>
<evidence type="ECO:0000313" key="3">
    <source>
        <dbReference type="Proteomes" id="UP000198809"/>
    </source>
</evidence>
<dbReference type="Proteomes" id="UP000683429">
    <property type="component" value="Chromosome"/>
</dbReference>
<keyword evidence="4" id="KW-1185">Reference proteome</keyword>
<dbReference type="STRING" id="1333845.SAMN04487895_101714"/>
<name>A0A1H8H178_9BACL</name>
<dbReference type="AlphaFoldDB" id="A0A1H8H178"/>
<protein>
    <submittedName>
        <fullName evidence="2">Uncharacterized protein</fullName>
    </submittedName>
</protein>